<feature type="domain" description="AMP-dependent synthetase/ligase" evidence="1">
    <location>
        <begin position="16"/>
        <end position="372"/>
    </location>
</feature>
<dbReference type="Gene3D" id="3.40.50.12780">
    <property type="entry name" value="N-terminal domain of ligase-like"/>
    <property type="match status" value="1"/>
</dbReference>
<organism evidence="3 4">
    <name type="scientific">Pontibacillus salicampi</name>
    <dbReference type="NCBI Taxonomy" id="1449801"/>
    <lineage>
        <taxon>Bacteria</taxon>
        <taxon>Bacillati</taxon>
        <taxon>Bacillota</taxon>
        <taxon>Bacilli</taxon>
        <taxon>Bacillales</taxon>
        <taxon>Bacillaceae</taxon>
        <taxon>Pontibacillus</taxon>
    </lineage>
</organism>
<dbReference type="PANTHER" id="PTHR43767">
    <property type="entry name" value="LONG-CHAIN-FATTY-ACID--COA LIGASE"/>
    <property type="match status" value="1"/>
</dbReference>
<reference evidence="3 4" key="1">
    <citation type="submission" date="2024-09" db="EMBL/GenBank/DDBJ databases">
        <authorList>
            <person name="Sun Q."/>
            <person name="Mori K."/>
        </authorList>
    </citation>
    <scope>NUCLEOTIDE SEQUENCE [LARGE SCALE GENOMIC DNA]</scope>
    <source>
        <strain evidence="3 4">NCAIM B.02529</strain>
    </source>
</reference>
<protein>
    <submittedName>
        <fullName evidence="3">AMP-binding protein</fullName>
    </submittedName>
</protein>
<dbReference type="InterPro" id="IPR025110">
    <property type="entry name" value="AMP-bd_C"/>
</dbReference>
<dbReference type="PANTHER" id="PTHR43767:SF1">
    <property type="entry name" value="NONRIBOSOMAL PEPTIDE SYNTHASE PES1 (EUROFUNG)-RELATED"/>
    <property type="match status" value="1"/>
</dbReference>
<feature type="domain" description="AMP-binding enzyme C-terminal" evidence="2">
    <location>
        <begin position="421"/>
        <end position="496"/>
    </location>
</feature>
<dbReference type="Pfam" id="PF13193">
    <property type="entry name" value="AMP-binding_C"/>
    <property type="match status" value="1"/>
</dbReference>
<dbReference type="InterPro" id="IPR020845">
    <property type="entry name" value="AMP-binding_CS"/>
</dbReference>
<dbReference type="InterPro" id="IPR000873">
    <property type="entry name" value="AMP-dep_synth/lig_dom"/>
</dbReference>
<comment type="caution">
    <text evidence="3">The sequence shown here is derived from an EMBL/GenBank/DDBJ whole genome shotgun (WGS) entry which is preliminary data.</text>
</comment>
<dbReference type="Pfam" id="PF00501">
    <property type="entry name" value="AMP-binding"/>
    <property type="match status" value="1"/>
</dbReference>
<keyword evidence="4" id="KW-1185">Reference proteome</keyword>
<dbReference type="EMBL" id="JBHLTP010000011">
    <property type="protein sequence ID" value="MFC0524667.1"/>
    <property type="molecule type" value="Genomic_DNA"/>
</dbReference>
<evidence type="ECO:0000259" key="2">
    <source>
        <dbReference type="Pfam" id="PF13193"/>
    </source>
</evidence>
<name>A0ABV6LQH1_9BACI</name>
<dbReference type="Gene3D" id="3.30.300.30">
    <property type="match status" value="1"/>
</dbReference>
<evidence type="ECO:0000313" key="3">
    <source>
        <dbReference type="EMBL" id="MFC0524667.1"/>
    </source>
</evidence>
<accession>A0ABV6LQH1</accession>
<sequence length="517" mass="57770">MIINEVNRVAVGDIVRRAANRFPEKVAFVDQETEVTYRQFDEMCNQFANYLLQNGYKKGDRIVTLAGNSYEHAVAIYGIAKAGLVWVPINPGISMTEKLYILEEVETTTIIGDPAFLYSHKDDFNHYSILVFGDGNPPLGVSFLKVVNEESVEEPEVDVEDRDIAQIMFTSGTTGNPKGVAISHLSVYIASLANIIEIDIKPETKGTILMPMFHCAQHTFLTSFLHIGATSIIVNGFEPESLMKTIQREDITLMFALPIMYKAILFHPKRMNYDIQCLDTCVYAMAPMDRATLEKGVTELGAKFALGTGQTEMYPATMVFKPEEQLRRFGSYWGTSSLINDTAVMDEEGNLLPDGQVGEIVHRGPNVMEGYLHNEEATEQSRLFNWHHTGDLGYFENGQMVFVDRKKDVIKTGGENVASIKVEQTIINHPKVGNTVVVGLPHEHWTEAVTAFVIPKEGESLTSNEVISYCKEHLGGFQVPKDVVMVSELPMTSTGKIQKHVVRSSYHNHYQSETSVD</sequence>
<dbReference type="InterPro" id="IPR045851">
    <property type="entry name" value="AMP-bd_C_sf"/>
</dbReference>
<evidence type="ECO:0000259" key="1">
    <source>
        <dbReference type="Pfam" id="PF00501"/>
    </source>
</evidence>
<dbReference type="InterPro" id="IPR042099">
    <property type="entry name" value="ANL_N_sf"/>
</dbReference>
<gene>
    <name evidence="3" type="ORF">ACFFGV_13905</name>
</gene>
<dbReference type="InterPro" id="IPR050237">
    <property type="entry name" value="ATP-dep_AMP-bd_enzyme"/>
</dbReference>
<dbReference type="Proteomes" id="UP001589836">
    <property type="component" value="Unassembled WGS sequence"/>
</dbReference>
<dbReference type="PROSITE" id="PS00455">
    <property type="entry name" value="AMP_BINDING"/>
    <property type="match status" value="1"/>
</dbReference>
<proteinExistence type="predicted"/>
<dbReference type="RefSeq" id="WP_377348864.1">
    <property type="nucleotide sequence ID" value="NZ_JBHLTP010000011.1"/>
</dbReference>
<evidence type="ECO:0000313" key="4">
    <source>
        <dbReference type="Proteomes" id="UP001589836"/>
    </source>
</evidence>
<dbReference type="SUPFAM" id="SSF56801">
    <property type="entry name" value="Acetyl-CoA synthetase-like"/>
    <property type="match status" value="1"/>
</dbReference>